<dbReference type="GO" id="GO:0003676">
    <property type="term" value="F:nucleic acid binding"/>
    <property type="evidence" value="ECO:0007669"/>
    <property type="project" value="InterPro"/>
</dbReference>
<protein>
    <submittedName>
        <fullName evidence="1">FdxN element excision controlling factor XisH</fullName>
    </submittedName>
</protein>
<dbReference type="InterPro" id="IPR014919">
    <property type="entry name" value="XisH"/>
</dbReference>
<evidence type="ECO:0000313" key="2">
    <source>
        <dbReference type="Proteomes" id="UP000054010"/>
    </source>
</evidence>
<organism evidence="1 2">
    <name type="scientific">Oscillochloris trichoides DG-6</name>
    <dbReference type="NCBI Taxonomy" id="765420"/>
    <lineage>
        <taxon>Bacteria</taxon>
        <taxon>Bacillati</taxon>
        <taxon>Chloroflexota</taxon>
        <taxon>Chloroflexia</taxon>
        <taxon>Chloroflexales</taxon>
        <taxon>Chloroflexineae</taxon>
        <taxon>Oscillochloridaceae</taxon>
        <taxon>Oscillochloris</taxon>
    </lineage>
</organism>
<dbReference type="AlphaFoldDB" id="E1IC65"/>
<gene>
    <name evidence="1" type="ORF">OSCT_0916</name>
</gene>
<dbReference type="Pfam" id="PF08814">
    <property type="entry name" value="XisH"/>
    <property type="match status" value="1"/>
</dbReference>
<accession>E1IC65</accession>
<reference evidence="1 2" key="1">
    <citation type="journal article" date="2011" name="J. Bacteriol.">
        <title>Draft genome sequence of the anoxygenic filamentous phototrophic bacterium Oscillochloris trichoides subsp. DG-6.</title>
        <authorList>
            <person name="Kuznetsov B.B."/>
            <person name="Ivanovsky R.N."/>
            <person name="Keppen O.I."/>
            <person name="Sukhacheva M.V."/>
            <person name="Bumazhkin B.K."/>
            <person name="Patutina E.O."/>
            <person name="Beletsky A.V."/>
            <person name="Mardanov A.V."/>
            <person name="Baslerov R.V."/>
            <person name="Panteleeva A.N."/>
            <person name="Kolganova T.V."/>
            <person name="Ravin N.V."/>
            <person name="Skryabin K.G."/>
        </authorList>
    </citation>
    <scope>NUCLEOTIDE SEQUENCE [LARGE SCALE GENOMIC DNA]</scope>
    <source>
        <strain evidence="1 2">DG-6</strain>
    </source>
</reference>
<dbReference type="InterPro" id="IPR011856">
    <property type="entry name" value="tRNA_endonuc-like_dom_sf"/>
</dbReference>
<comment type="caution">
    <text evidence="1">The sequence shown here is derived from an EMBL/GenBank/DDBJ whole genome shotgun (WGS) entry which is preliminary data.</text>
</comment>
<evidence type="ECO:0000313" key="1">
    <source>
        <dbReference type="EMBL" id="EFO81222.1"/>
    </source>
</evidence>
<dbReference type="HOGENOM" id="CLU_132053_0_0_0"/>
<dbReference type="EMBL" id="ADVR01000020">
    <property type="protein sequence ID" value="EFO81222.1"/>
    <property type="molecule type" value="Genomic_DNA"/>
</dbReference>
<name>E1IC65_9CHLR</name>
<dbReference type="Gene3D" id="3.40.1350.10">
    <property type="match status" value="1"/>
</dbReference>
<dbReference type="eggNOG" id="ENOG5031F23">
    <property type="taxonomic scope" value="Bacteria"/>
</dbReference>
<sequence>MALMPARDIYHNAVTHALVKAGWQITYDPFRLQWGTKDMYVDLGAEELVAAEQQGQKIAVEIKSFIGPSEIEDLRNALGQFILYRTILEATEPERMLYLAIRDATYFAIFEEPVGQLLVQQQHLRLIVFSPDQEEVVQ</sequence>
<dbReference type="Proteomes" id="UP000054010">
    <property type="component" value="Unassembled WGS sequence"/>
</dbReference>
<proteinExistence type="predicted"/>
<dbReference type="InterPro" id="IPR011335">
    <property type="entry name" value="Restrct_endonuc-II-like"/>
</dbReference>
<dbReference type="STRING" id="765420.OSCT_0916"/>
<keyword evidence="2" id="KW-1185">Reference proteome</keyword>
<dbReference type="SUPFAM" id="SSF52980">
    <property type="entry name" value="Restriction endonuclease-like"/>
    <property type="match status" value="1"/>
</dbReference>
<dbReference type="CDD" id="cd22366">
    <property type="entry name" value="XisH-like"/>
    <property type="match status" value="1"/>
</dbReference>